<sequence>MREGKGREGKEKKDKKEGKRRSYSGDEGINLHLKEAGTWEPVRGEVHKRQERREFQSSNSSSLERVFGVAGSERREVK</sequence>
<organism evidence="2 3">
    <name type="scientific">Portunus trituberculatus</name>
    <name type="common">Swimming crab</name>
    <name type="synonym">Neptunus trituberculatus</name>
    <dbReference type="NCBI Taxonomy" id="210409"/>
    <lineage>
        <taxon>Eukaryota</taxon>
        <taxon>Metazoa</taxon>
        <taxon>Ecdysozoa</taxon>
        <taxon>Arthropoda</taxon>
        <taxon>Crustacea</taxon>
        <taxon>Multicrustacea</taxon>
        <taxon>Malacostraca</taxon>
        <taxon>Eumalacostraca</taxon>
        <taxon>Eucarida</taxon>
        <taxon>Decapoda</taxon>
        <taxon>Pleocyemata</taxon>
        <taxon>Brachyura</taxon>
        <taxon>Eubrachyura</taxon>
        <taxon>Portunoidea</taxon>
        <taxon>Portunidae</taxon>
        <taxon>Portuninae</taxon>
        <taxon>Portunus</taxon>
    </lineage>
</organism>
<evidence type="ECO:0000313" key="2">
    <source>
        <dbReference type="EMBL" id="MPC81319.1"/>
    </source>
</evidence>
<gene>
    <name evidence="2" type="ORF">E2C01_075926</name>
</gene>
<comment type="caution">
    <text evidence="2">The sequence shown here is derived from an EMBL/GenBank/DDBJ whole genome shotgun (WGS) entry which is preliminary data.</text>
</comment>
<feature type="compositionally biased region" description="Basic and acidic residues" evidence="1">
    <location>
        <begin position="1"/>
        <end position="17"/>
    </location>
</feature>
<proteinExistence type="predicted"/>
<keyword evidence="3" id="KW-1185">Reference proteome</keyword>
<evidence type="ECO:0000256" key="1">
    <source>
        <dbReference type="SAM" id="MobiDB-lite"/>
    </source>
</evidence>
<dbReference type="EMBL" id="VSRR010056588">
    <property type="protein sequence ID" value="MPC81319.1"/>
    <property type="molecule type" value="Genomic_DNA"/>
</dbReference>
<name>A0A5B7IHL9_PORTR</name>
<dbReference type="Proteomes" id="UP000324222">
    <property type="component" value="Unassembled WGS sequence"/>
</dbReference>
<reference evidence="2 3" key="1">
    <citation type="submission" date="2019-05" db="EMBL/GenBank/DDBJ databases">
        <title>Another draft genome of Portunus trituberculatus and its Hox gene families provides insights of decapod evolution.</title>
        <authorList>
            <person name="Jeong J.-H."/>
            <person name="Song I."/>
            <person name="Kim S."/>
            <person name="Choi T."/>
            <person name="Kim D."/>
            <person name="Ryu S."/>
            <person name="Kim W."/>
        </authorList>
    </citation>
    <scope>NUCLEOTIDE SEQUENCE [LARGE SCALE GENOMIC DNA]</scope>
    <source>
        <tissue evidence="2">Muscle</tissue>
    </source>
</reference>
<protein>
    <submittedName>
        <fullName evidence="2">Uncharacterized protein</fullName>
    </submittedName>
</protein>
<dbReference type="AlphaFoldDB" id="A0A5B7IHL9"/>
<accession>A0A5B7IHL9</accession>
<feature type="region of interest" description="Disordered" evidence="1">
    <location>
        <begin position="1"/>
        <end position="78"/>
    </location>
</feature>
<feature type="compositionally biased region" description="Basic and acidic residues" evidence="1">
    <location>
        <begin position="32"/>
        <end position="55"/>
    </location>
</feature>
<evidence type="ECO:0000313" key="3">
    <source>
        <dbReference type="Proteomes" id="UP000324222"/>
    </source>
</evidence>